<organism evidence="1 2">
    <name type="scientific">Solobacterium moorei</name>
    <dbReference type="NCBI Taxonomy" id="102148"/>
    <lineage>
        <taxon>Bacteria</taxon>
        <taxon>Bacillati</taxon>
        <taxon>Bacillota</taxon>
        <taxon>Erysipelotrichia</taxon>
        <taxon>Erysipelotrichales</taxon>
        <taxon>Erysipelotrichaceae</taxon>
        <taxon>Solobacterium</taxon>
    </lineage>
</organism>
<keyword evidence="1" id="KW-0808">Transferase</keyword>
<dbReference type="GO" id="GO:0016301">
    <property type="term" value="F:kinase activity"/>
    <property type="evidence" value="ECO:0007669"/>
    <property type="project" value="UniProtKB-KW"/>
</dbReference>
<accession>A0A412PCH7</accession>
<evidence type="ECO:0000313" key="2">
    <source>
        <dbReference type="Proteomes" id="UP000284731"/>
    </source>
</evidence>
<gene>
    <name evidence="1" type="ORF">DWX20_07090</name>
</gene>
<dbReference type="EMBL" id="QRWX01000003">
    <property type="protein sequence ID" value="RGT54927.1"/>
    <property type="molecule type" value="Genomic_DNA"/>
</dbReference>
<proteinExistence type="predicted"/>
<protein>
    <submittedName>
        <fullName evidence="1">Adenylate kinase</fullName>
    </submittedName>
</protein>
<evidence type="ECO:0000313" key="1">
    <source>
        <dbReference type="EMBL" id="RGT54927.1"/>
    </source>
</evidence>
<name>A0A412PCH7_9FIRM</name>
<dbReference type="PANTHER" id="PTHR37816:SF3">
    <property type="entry name" value="MODULATES DNA TOPOLOGY"/>
    <property type="match status" value="1"/>
</dbReference>
<reference evidence="1 2" key="1">
    <citation type="submission" date="2018-08" db="EMBL/GenBank/DDBJ databases">
        <title>A genome reference for cultivated species of the human gut microbiota.</title>
        <authorList>
            <person name="Zou Y."/>
            <person name="Xue W."/>
            <person name="Luo G."/>
        </authorList>
    </citation>
    <scope>NUCLEOTIDE SEQUENCE [LARGE SCALE GENOMIC DNA]</scope>
    <source>
        <strain evidence="1 2">AF18-46</strain>
    </source>
</reference>
<dbReference type="InterPro" id="IPR052922">
    <property type="entry name" value="Cytidylate_Kinase-2"/>
</dbReference>
<dbReference type="InterPro" id="IPR027417">
    <property type="entry name" value="P-loop_NTPase"/>
</dbReference>
<dbReference type="AlphaFoldDB" id="A0A412PCH7"/>
<dbReference type="SUPFAM" id="SSF52540">
    <property type="entry name" value="P-loop containing nucleoside triphosphate hydrolases"/>
    <property type="match status" value="1"/>
</dbReference>
<dbReference type="GeneID" id="89618942"/>
<comment type="caution">
    <text evidence="1">The sequence shown here is derived from an EMBL/GenBank/DDBJ whole genome shotgun (WGS) entry which is preliminary data.</text>
</comment>
<dbReference type="Proteomes" id="UP000284731">
    <property type="component" value="Unassembled WGS sequence"/>
</dbReference>
<sequence length="162" mass="18879">MKKVIVIGCCGSGKSTFARHLHACTGIPLFHLDQLNWNADKTTVEKVVFLKRVREVIKKDAWIIDGNYGSSMEMRMQACDTIFFLDYPVDVCIQGIYERVGKVRTDMPWVEDEIDEDLIEFVKNYEKEDRPEVLELLSKYKGKDIHIFHTRKDAKTYLESLK</sequence>
<dbReference type="PANTHER" id="PTHR37816">
    <property type="entry name" value="YALI0E33011P"/>
    <property type="match status" value="1"/>
</dbReference>
<dbReference type="RefSeq" id="WP_028077781.1">
    <property type="nucleotide sequence ID" value="NZ_AP028934.1"/>
</dbReference>
<dbReference type="Gene3D" id="3.40.50.300">
    <property type="entry name" value="P-loop containing nucleotide triphosphate hydrolases"/>
    <property type="match status" value="1"/>
</dbReference>
<keyword evidence="1" id="KW-0418">Kinase</keyword>